<accession>A0A0U2W5A7</accession>
<keyword evidence="1" id="KW-0132">Cell division</keyword>
<dbReference type="InterPro" id="IPR018699">
    <property type="entry name" value="DUF2203"/>
</dbReference>
<dbReference type="PIRSF" id="PIRSF016498">
    <property type="entry name" value="UCP016498"/>
    <property type="match status" value="1"/>
</dbReference>
<dbReference type="AlphaFoldDB" id="A0A0U2W5A7"/>
<reference evidence="2" key="1">
    <citation type="submission" date="2015-12" db="EMBL/GenBank/DDBJ databases">
        <title>Complete genome sequences of two moderately thermophilic Paenibacillus species.</title>
        <authorList>
            <person name="Butler R.III."/>
            <person name="Wang J."/>
            <person name="Stark B.C."/>
            <person name="Pombert J.-F."/>
        </authorList>
    </citation>
    <scope>NUCLEOTIDE SEQUENCE [LARGE SCALE GENOMIC DNA]</scope>
    <source>
        <strain evidence="2">32O-Y</strain>
    </source>
</reference>
<name>A0A0U2W5A7_9BACL</name>
<dbReference type="STRING" id="162209.IJ22_22310"/>
<dbReference type="Proteomes" id="UP000061660">
    <property type="component" value="Chromosome"/>
</dbReference>
<dbReference type="PATRIC" id="fig|162209.4.peg.2376"/>
<evidence type="ECO:0000313" key="1">
    <source>
        <dbReference type="EMBL" id="ALS22605.1"/>
    </source>
</evidence>
<dbReference type="OrthoDB" id="9802910at2"/>
<dbReference type="RefSeq" id="WP_054817798.1">
    <property type="nucleotide sequence ID" value="NZ_BJCS01000001.1"/>
</dbReference>
<evidence type="ECO:0000313" key="2">
    <source>
        <dbReference type="Proteomes" id="UP000061660"/>
    </source>
</evidence>
<protein>
    <submittedName>
        <fullName evidence="1">Cell division protein DivIVA</fullName>
    </submittedName>
</protein>
<dbReference type="KEGG" id="pnp:IJ22_22310"/>
<proteinExistence type="predicted"/>
<dbReference type="GO" id="GO:0051301">
    <property type="term" value="P:cell division"/>
    <property type="evidence" value="ECO:0007669"/>
    <property type="project" value="UniProtKB-KW"/>
</dbReference>
<gene>
    <name evidence="1" type="ORF">IJ22_22310</name>
</gene>
<dbReference type="Pfam" id="PF09969">
    <property type="entry name" value="DUF2203"/>
    <property type="match status" value="1"/>
</dbReference>
<organism evidence="1 2">
    <name type="scientific">Paenibacillus naphthalenovorans</name>
    <dbReference type="NCBI Taxonomy" id="162209"/>
    <lineage>
        <taxon>Bacteria</taxon>
        <taxon>Bacillati</taxon>
        <taxon>Bacillota</taxon>
        <taxon>Bacilli</taxon>
        <taxon>Bacillales</taxon>
        <taxon>Paenibacillaceae</taxon>
        <taxon>Paenibacillus</taxon>
    </lineage>
</organism>
<reference evidence="1 2" key="2">
    <citation type="journal article" date="2016" name="Genome Announc.">
        <title>Complete Genome Sequences of Two Interactive Moderate Thermophiles, Paenibacillus napthalenovorans 32O-Y and Paenibacillus sp. 32O-W.</title>
        <authorList>
            <person name="Butler R.R.III."/>
            <person name="Wang J."/>
            <person name="Stark B.C."/>
            <person name="Pombert J.F."/>
        </authorList>
    </citation>
    <scope>NUCLEOTIDE SEQUENCE [LARGE SCALE GENOMIC DNA]</scope>
    <source>
        <strain evidence="1 2">32O-Y</strain>
    </source>
</reference>
<keyword evidence="1" id="KW-0131">Cell cycle</keyword>
<keyword evidence="2" id="KW-1185">Reference proteome</keyword>
<sequence>MINKRFTLSEANAMLPRLIEDLLRLQALTRQFEDKFQELQKKKALHKHFIHTEDEKDPFFEDESQLEFMRIEVDLFIENFTRQGVLLKMINPGLLDFPAVVDGKEVLICWKQGEERITHYHGWHEGFIGRKKHPEA</sequence>
<dbReference type="EMBL" id="CP013652">
    <property type="protein sequence ID" value="ALS22605.1"/>
    <property type="molecule type" value="Genomic_DNA"/>
</dbReference>